<reference evidence="2" key="1">
    <citation type="journal article" date="2014" name="Int. J. Syst. Evol. Microbiol.">
        <title>Complete genome sequence of Corynebacterium casei LMG S-19264T (=DSM 44701T), isolated from a smear-ripened cheese.</title>
        <authorList>
            <consortium name="US DOE Joint Genome Institute (JGI-PGF)"/>
            <person name="Walter F."/>
            <person name="Albersmeier A."/>
            <person name="Kalinowski J."/>
            <person name="Ruckert C."/>
        </authorList>
    </citation>
    <scope>NUCLEOTIDE SEQUENCE</scope>
    <source>
        <strain evidence="2">KCTC 23714</strain>
    </source>
</reference>
<accession>A0A918MNG7</accession>
<comment type="caution">
    <text evidence="2">The sequence shown here is derived from an EMBL/GenBank/DDBJ whole genome shotgun (WGS) entry which is preliminary data.</text>
</comment>
<evidence type="ECO:0000313" key="3">
    <source>
        <dbReference type="Proteomes" id="UP000628984"/>
    </source>
</evidence>
<dbReference type="AlphaFoldDB" id="A0A918MNG7"/>
<sequence length="64" mass="6595">MAQFSVKIMRLTGSVLGENQHSGVSDGAETIQPGSGGNIGKVSKGSVRGFPMLVAYIVTALSTR</sequence>
<evidence type="ECO:0000256" key="1">
    <source>
        <dbReference type="SAM" id="MobiDB-lite"/>
    </source>
</evidence>
<keyword evidence="3" id="KW-1185">Reference proteome</keyword>
<evidence type="ECO:0000313" key="2">
    <source>
        <dbReference type="EMBL" id="GGW39455.1"/>
    </source>
</evidence>
<dbReference type="RefSeq" id="WP_189634662.1">
    <property type="nucleotide sequence ID" value="NZ_BMYQ01000011.1"/>
</dbReference>
<feature type="region of interest" description="Disordered" evidence="1">
    <location>
        <begin position="19"/>
        <end position="38"/>
    </location>
</feature>
<protein>
    <submittedName>
        <fullName evidence="2">Uncharacterized protein</fullName>
    </submittedName>
</protein>
<dbReference type="EMBL" id="BMYQ01000011">
    <property type="protein sequence ID" value="GGW39455.1"/>
    <property type="molecule type" value="Genomic_DNA"/>
</dbReference>
<dbReference type="Proteomes" id="UP000628984">
    <property type="component" value="Unassembled WGS sequence"/>
</dbReference>
<reference evidence="2" key="2">
    <citation type="submission" date="2020-09" db="EMBL/GenBank/DDBJ databases">
        <authorList>
            <person name="Sun Q."/>
            <person name="Kim S."/>
        </authorList>
    </citation>
    <scope>NUCLEOTIDE SEQUENCE</scope>
    <source>
        <strain evidence="2">KCTC 23714</strain>
    </source>
</reference>
<proteinExistence type="predicted"/>
<gene>
    <name evidence="2" type="ORF">GCM10011452_29660</name>
</gene>
<name>A0A918MNG7_9RHOB</name>
<organism evidence="2 3">
    <name type="scientific">Gemmobacter lanyuensis</name>
    <dbReference type="NCBI Taxonomy" id="1054497"/>
    <lineage>
        <taxon>Bacteria</taxon>
        <taxon>Pseudomonadati</taxon>
        <taxon>Pseudomonadota</taxon>
        <taxon>Alphaproteobacteria</taxon>
        <taxon>Rhodobacterales</taxon>
        <taxon>Paracoccaceae</taxon>
        <taxon>Gemmobacter</taxon>
    </lineage>
</organism>